<dbReference type="EMBL" id="QNRK01000013">
    <property type="protein sequence ID" value="RBP12944.1"/>
    <property type="molecule type" value="Genomic_DNA"/>
</dbReference>
<dbReference type="AlphaFoldDB" id="A0A366FE51"/>
<accession>A0A366FE51</accession>
<dbReference type="InterPro" id="IPR020843">
    <property type="entry name" value="ER"/>
</dbReference>
<evidence type="ECO:0000313" key="3">
    <source>
        <dbReference type="EMBL" id="RBP12944.1"/>
    </source>
</evidence>
<dbReference type="Proteomes" id="UP000253529">
    <property type="component" value="Unassembled WGS sequence"/>
</dbReference>
<evidence type="ECO:0000313" key="4">
    <source>
        <dbReference type="Proteomes" id="UP000253529"/>
    </source>
</evidence>
<comment type="caution">
    <text evidence="3">The sequence shown here is derived from an EMBL/GenBank/DDBJ whole genome shotgun (WGS) entry which is preliminary data.</text>
</comment>
<dbReference type="InterPro" id="IPR013154">
    <property type="entry name" value="ADH-like_N"/>
</dbReference>
<evidence type="ECO:0000259" key="2">
    <source>
        <dbReference type="PROSITE" id="PS50206"/>
    </source>
</evidence>
<protein>
    <submittedName>
        <fullName evidence="3">NADPH:quinone reductase-like Zn-dependent oxidoreductase</fullName>
    </submittedName>
</protein>
<organism evidence="3 4">
    <name type="scientific">Roseiarcus fermentans</name>
    <dbReference type="NCBI Taxonomy" id="1473586"/>
    <lineage>
        <taxon>Bacteria</taxon>
        <taxon>Pseudomonadati</taxon>
        <taxon>Pseudomonadota</taxon>
        <taxon>Alphaproteobacteria</taxon>
        <taxon>Hyphomicrobiales</taxon>
        <taxon>Roseiarcaceae</taxon>
        <taxon>Roseiarcus</taxon>
    </lineage>
</organism>
<dbReference type="InterPro" id="IPR011032">
    <property type="entry name" value="GroES-like_sf"/>
</dbReference>
<keyword evidence="1" id="KW-0521">NADP</keyword>
<dbReference type="InterPro" id="IPR036291">
    <property type="entry name" value="NAD(P)-bd_dom_sf"/>
</dbReference>
<dbReference type="SMART" id="SM00829">
    <property type="entry name" value="PKS_ER"/>
    <property type="match status" value="1"/>
</dbReference>
<gene>
    <name evidence="3" type="ORF">DFR50_113136</name>
</gene>
<dbReference type="SUPFAM" id="SSF50129">
    <property type="entry name" value="GroES-like"/>
    <property type="match status" value="1"/>
</dbReference>
<keyword evidence="4" id="KW-1185">Reference proteome</keyword>
<dbReference type="PANTHER" id="PTHR44154:SF1">
    <property type="entry name" value="QUINONE OXIDOREDUCTASE"/>
    <property type="match status" value="1"/>
</dbReference>
<feature type="domain" description="Rhodanese" evidence="2">
    <location>
        <begin position="140"/>
        <end position="198"/>
    </location>
</feature>
<dbReference type="Gene3D" id="3.40.50.720">
    <property type="entry name" value="NAD(P)-binding Rossmann-like Domain"/>
    <property type="match status" value="1"/>
</dbReference>
<dbReference type="GO" id="GO:0016491">
    <property type="term" value="F:oxidoreductase activity"/>
    <property type="evidence" value="ECO:0007669"/>
    <property type="project" value="InterPro"/>
</dbReference>
<sequence>MARPSPLFARACRVHRFGGPDAIMVEDVAIPAPGVGEARVRIGAAGVGPWDAWVRAGKSVLPQPLPLTLGSDLAGVIDAVGEGVSGLAVGQSVFGATNARFTGAYAEAAIADAGRLAVKPGDVSDVAAAATPVVAVTAWQALFEQAKLERGETVVIHGAAGGVGAIAVQLARAAGIKVVGTAKASDIAFVMMLGAEEAIDFQSERFEDRAQNVDAVIDLVGGETQARSFGVLRRGGRLVSTVSPPDPAAAERFGVEARFFLVDVTTSRLEPIAVMLASGALSAGVGAVLPLADARTAHEMLDGSRPKPRGKIMLTT</sequence>
<dbReference type="PANTHER" id="PTHR44154">
    <property type="entry name" value="QUINONE OXIDOREDUCTASE"/>
    <property type="match status" value="1"/>
</dbReference>
<evidence type="ECO:0000256" key="1">
    <source>
        <dbReference type="ARBA" id="ARBA00022857"/>
    </source>
</evidence>
<dbReference type="InterPro" id="IPR001763">
    <property type="entry name" value="Rhodanese-like_dom"/>
</dbReference>
<dbReference type="SUPFAM" id="SSF51735">
    <property type="entry name" value="NAD(P)-binding Rossmann-fold domains"/>
    <property type="match status" value="1"/>
</dbReference>
<dbReference type="CDD" id="cd05289">
    <property type="entry name" value="MDR_like_2"/>
    <property type="match status" value="1"/>
</dbReference>
<dbReference type="Gene3D" id="3.90.180.10">
    <property type="entry name" value="Medium-chain alcohol dehydrogenases, catalytic domain"/>
    <property type="match status" value="1"/>
</dbReference>
<dbReference type="InterPro" id="IPR051603">
    <property type="entry name" value="Zinc-ADH_QOR/CCCR"/>
</dbReference>
<dbReference type="Pfam" id="PF13602">
    <property type="entry name" value="ADH_zinc_N_2"/>
    <property type="match status" value="1"/>
</dbReference>
<dbReference type="Pfam" id="PF08240">
    <property type="entry name" value="ADH_N"/>
    <property type="match status" value="1"/>
</dbReference>
<name>A0A366FE51_9HYPH</name>
<proteinExistence type="predicted"/>
<dbReference type="PROSITE" id="PS50206">
    <property type="entry name" value="RHODANESE_3"/>
    <property type="match status" value="1"/>
</dbReference>
<reference evidence="3 4" key="1">
    <citation type="submission" date="2018-06" db="EMBL/GenBank/DDBJ databases">
        <title>Genomic Encyclopedia of Type Strains, Phase IV (KMG-IV): sequencing the most valuable type-strain genomes for metagenomic binning, comparative biology and taxonomic classification.</title>
        <authorList>
            <person name="Goeker M."/>
        </authorList>
    </citation>
    <scope>NUCLEOTIDE SEQUENCE [LARGE SCALE GENOMIC DNA]</scope>
    <source>
        <strain evidence="3 4">DSM 24875</strain>
    </source>
</reference>